<dbReference type="Proteomes" id="UP000603457">
    <property type="component" value="Unassembled WGS sequence"/>
</dbReference>
<dbReference type="Pfam" id="PF00149">
    <property type="entry name" value="Metallophos"/>
    <property type="match status" value="1"/>
</dbReference>
<sequence>MKIHVLSDLHLEFQPFNIPDIDADIVILAGDINLRERGIKWAIENITNKPVIYVLGNHEYYGSAYPKLVEKLKNYSLGTNVTVLENDLFTIEDVNFLGCSLWTDFKLFGESRIAGAEANYVMNDYKKIRVSPQYSRLRSIDTAIICKKSVNWLKNTLPSLSGKTVIISHHAPSIKSIPFEYKEDILSAAYASNLDDLVAESSALFWIHGHIHHSLDYQIGQTRIICNPRGYPDEPNNYFNPELSISI</sequence>
<proteinExistence type="predicted"/>
<evidence type="ECO:0000259" key="1">
    <source>
        <dbReference type="Pfam" id="PF00149"/>
    </source>
</evidence>
<comment type="caution">
    <text evidence="2">The sequence shown here is derived from an EMBL/GenBank/DDBJ whole genome shotgun (WGS) entry which is preliminary data.</text>
</comment>
<dbReference type="PANTHER" id="PTHR37844:SF2">
    <property type="entry name" value="SER_THR PROTEIN PHOSPHATASE SUPERFAMILY (AFU_ORTHOLOGUE AFUA_1G14840)"/>
    <property type="match status" value="1"/>
</dbReference>
<keyword evidence="3" id="KW-1185">Reference proteome</keyword>
<evidence type="ECO:0000313" key="2">
    <source>
        <dbReference type="EMBL" id="MBD2597737.1"/>
    </source>
</evidence>
<dbReference type="InterPro" id="IPR004843">
    <property type="entry name" value="Calcineurin-like_PHP"/>
</dbReference>
<dbReference type="EMBL" id="JACJTB010000049">
    <property type="protein sequence ID" value="MBD2597737.1"/>
    <property type="molecule type" value="Genomic_DNA"/>
</dbReference>
<name>A0ABR8G3E0_9NOSO</name>
<gene>
    <name evidence="2" type="ORF">H6G74_25930</name>
</gene>
<dbReference type="InterPro" id="IPR029052">
    <property type="entry name" value="Metallo-depent_PP-like"/>
</dbReference>
<dbReference type="PANTHER" id="PTHR37844">
    <property type="entry name" value="SER/THR PROTEIN PHOSPHATASE SUPERFAMILY (AFU_ORTHOLOGUE AFUA_1G14840)"/>
    <property type="match status" value="1"/>
</dbReference>
<dbReference type="SUPFAM" id="SSF56300">
    <property type="entry name" value="Metallo-dependent phosphatases"/>
    <property type="match status" value="1"/>
</dbReference>
<accession>A0ABR8G3E0</accession>
<organism evidence="2 3">
    <name type="scientific">Nostoc spongiaeforme FACHB-130</name>
    <dbReference type="NCBI Taxonomy" id="1357510"/>
    <lineage>
        <taxon>Bacteria</taxon>
        <taxon>Bacillati</taxon>
        <taxon>Cyanobacteriota</taxon>
        <taxon>Cyanophyceae</taxon>
        <taxon>Nostocales</taxon>
        <taxon>Nostocaceae</taxon>
        <taxon>Nostoc</taxon>
    </lineage>
</organism>
<reference evidence="2 3" key="1">
    <citation type="journal article" date="2020" name="ISME J.">
        <title>Comparative genomics reveals insights into cyanobacterial evolution and habitat adaptation.</title>
        <authorList>
            <person name="Chen M.Y."/>
            <person name="Teng W.K."/>
            <person name="Zhao L."/>
            <person name="Hu C.X."/>
            <person name="Zhou Y.K."/>
            <person name="Han B.P."/>
            <person name="Song L.R."/>
            <person name="Shu W.S."/>
        </authorList>
    </citation>
    <scope>NUCLEOTIDE SEQUENCE [LARGE SCALE GENOMIC DNA]</scope>
    <source>
        <strain evidence="2 3">FACHB-130</strain>
    </source>
</reference>
<protein>
    <submittedName>
        <fullName evidence="2">Metallophosphoesterase</fullName>
    </submittedName>
</protein>
<feature type="domain" description="Calcineurin-like phosphoesterase" evidence="1">
    <location>
        <begin position="1"/>
        <end position="213"/>
    </location>
</feature>
<dbReference type="Gene3D" id="3.60.21.10">
    <property type="match status" value="1"/>
</dbReference>
<dbReference type="RefSeq" id="WP_190970369.1">
    <property type="nucleotide sequence ID" value="NZ_JACJTB010000049.1"/>
</dbReference>
<evidence type="ECO:0000313" key="3">
    <source>
        <dbReference type="Proteomes" id="UP000603457"/>
    </source>
</evidence>